<dbReference type="OrthoDB" id="682754at2759"/>
<evidence type="ECO:0000256" key="4">
    <source>
        <dbReference type="ARBA" id="ARBA00022741"/>
    </source>
</evidence>
<keyword evidence="3" id="KW-0677">Repeat</keyword>
<keyword evidence="4" id="KW-0547">Nucleotide-binding</keyword>
<evidence type="ECO:0000259" key="6">
    <source>
        <dbReference type="Pfam" id="PF00931"/>
    </source>
</evidence>
<reference evidence="8" key="1">
    <citation type="journal article" date="2022" name="Cell">
        <title>Repeat-based holocentromeres influence genome architecture and karyotype evolution.</title>
        <authorList>
            <person name="Hofstatter P.G."/>
            <person name="Thangavel G."/>
            <person name="Lux T."/>
            <person name="Neumann P."/>
            <person name="Vondrak T."/>
            <person name="Novak P."/>
            <person name="Zhang M."/>
            <person name="Costa L."/>
            <person name="Castellani M."/>
            <person name="Scott A."/>
            <person name="Toegelov H."/>
            <person name="Fuchs J."/>
            <person name="Mata-Sucre Y."/>
            <person name="Dias Y."/>
            <person name="Vanzela A.L.L."/>
            <person name="Huettel B."/>
            <person name="Almeida C.C.S."/>
            <person name="Simkova H."/>
            <person name="Souza G."/>
            <person name="Pedrosa-Harand A."/>
            <person name="Macas J."/>
            <person name="Mayer K.F.X."/>
            <person name="Houben A."/>
            <person name="Marques A."/>
        </authorList>
    </citation>
    <scope>NUCLEOTIDE SEQUENCE</scope>
    <source>
        <strain evidence="8">RhyBre1mFocal</strain>
    </source>
</reference>
<keyword evidence="2" id="KW-0433">Leucine-rich repeat</keyword>
<dbReference type="Gene3D" id="3.40.50.300">
    <property type="entry name" value="P-loop containing nucleotide triphosphate hydrolases"/>
    <property type="match status" value="1"/>
</dbReference>
<dbReference type="InterPro" id="IPR041118">
    <property type="entry name" value="Rx_N"/>
</dbReference>
<accession>A0A9Q0HL07</accession>
<keyword evidence="5" id="KW-0611">Plant defense</keyword>
<dbReference type="CDD" id="cd14798">
    <property type="entry name" value="RX-CC_like"/>
    <property type="match status" value="1"/>
</dbReference>
<evidence type="ECO:0008006" key="10">
    <source>
        <dbReference type="Google" id="ProtNLM"/>
    </source>
</evidence>
<keyword evidence="9" id="KW-1185">Reference proteome</keyword>
<dbReference type="Gene3D" id="1.20.5.4130">
    <property type="match status" value="1"/>
</dbReference>
<comment type="similarity">
    <text evidence="1">Belongs to the disease resistance NB-LRR family.</text>
</comment>
<evidence type="ECO:0000313" key="8">
    <source>
        <dbReference type="EMBL" id="KAJ1689789.1"/>
    </source>
</evidence>
<gene>
    <name evidence="8" type="ORF">LUZ63_013944</name>
</gene>
<dbReference type="Pfam" id="PF00931">
    <property type="entry name" value="NB-ARC"/>
    <property type="match status" value="1"/>
</dbReference>
<evidence type="ECO:0000256" key="2">
    <source>
        <dbReference type="ARBA" id="ARBA00022614"/>
    </source>
</evidence>
<dbReference type="PANTHER" id="PTHR19338">
    <property type="entry name" value="TRANSLOCASE OF INNER MITOCHONDRIAL MEMBRANE 13 HOMOLOG"/>
    <property type="match status" value="1"/>
</dbReference>
<evidence type="ECO:0000313" key="9">
    <source>
        <dbReference type="Proteomes" id="UP001151287"/>
    </source>
</evidence>
<evidence type="ECO:0000256" key="3">
    <source>
        <dbReference type="ARBA" id="ARBA00022737"/>
    </source>
</evidence>
<evidence type="ECO:0000256" key="5">
    <source>
        <dbReference type="ARBA" id="ARBA00022821"/>
    </source>
</evidence>
<proteinExistence type="inferred from homology"/>
<protein>
    <recommendedName>
        <fullName evidence="10">Disease resistance protein</fullName>
    </recommendedName>
</protein>
<dbReference type="PANTHER" id="PTHR19338:SF66">
    <property type="entry name" value="NB-ARC DOMAIN-CONTAINING PROTEIN"/>
    <property type="match status" value="1"/>
</dbReference>
<evidence type="ECO:0000259" key="7">
    <source>
        <dbReference type="Pfam" id="PF18052"/>
    </source>
</evidence>
<dbReference type="EMBL" id="JAMQYH010000004">
    <property type="protein sequence ID" value="KAJ1689789.1"/>
    <property type="molecule type" value="Genomic_DNA"/>
</dbReference>
<dbReference type="InterPro" id="IPR002182">
    <property type="entry name" value="NB-ARC"/>
</dbReference>
<dbReference type="GO" id="GO:0006952">
    <property type="term" value="P:defense response"/>
    <property type="evidence" value="ECO:0007669"/>
    <property type="project" value="UniProtKB-KW"/>
</dbReference>
<dbReference type="AlphaFoldDB" id="A0A9Q0HL07"/>
<name>A0A9Q0HL07_9POAL</name>
<feature type="domain" description="NB-ARC" evidence="6">
    <location>
        <begin position="166"/>
        <end position="268"/>
    </location>
</feature>
<sequence length="274" mass="31637">MAEGIVNLVLNKLAEAVLKEAQFLNGAGGKLDSLQHELRWIRAFLKDSESKRNSDERIKVWVSDVREVAYRIEDVVDMFMTEVEDRISQPGMVCTVKRVLNKPKKLLNVHKLTCEINEIQTRLQEKKEWTKSYGINRELGDNSSTMPMRRSFVLPNEDDPDVIGLETDKKNIIRLLLDPNITRRCVVSVVGQGGLGKTVLAKKAYNSEEVKRAFEFQFWLSVSQQFKLIDLLKIMLKGIRPLEKDEMDILRTIDMIYGFKLRKLFQMLEMAAEC</sequence>
<dbReference type="Pfam" id="PF18052">
    <property type="entry name" value="Rx_N"/>
    <property type="match status" value="1"/>
</dbReference>
<dbReference type="InterPro" id="IPR038005">
    <property type="entry name" value="RX-like_CC"/>
</dbReference>
<organism evidence="8 9">
    <name type="scientific">Rhynchospora breviuscula</name>
    <dbReference type="NCBI Taxonomy" id="2022672"/>
    <lineage>
        <taxon>Eukaryota</taxon>
        <taxon>Viridiplantae</taxon>
        <taxon>Streptophyta</taxon>
        <taxon>Embryophyta</taxon>
        <taxon>Tracheophyta</taxon>
        <taxon>Spermatophyta</taxon>
        <taxon>Magnoliopsida</taxon>
        <taxon>Liliopsida</taxon>
        <taxon>Poales</taxon>
        <taxon>Cyperaceae</taxon>
        <taxon>Cyperoideae</taxon>
        <taxon>Rhynchosporeae</taxon>
        <taxon>Rhynchospora</taxon>
    </lineage>
</organism>
<dbReference type="InterPro" id="IPR027417">
    <property type="entry name" value="P-loop_NTPase"/>
</dbReference>
<evidence type="ECO:0000256" key="1">
    <source>
        <dbReference type="ARBA" id="ARBA00008894"/>
    </source>
</evidence>
<comment type="caution">
    <text evidence="8">The sequence shown here is derived from an EMBL/GenBank/DDBJ whole genome shotgun (WGS) entry which is preliminary data.</text>
</comment>
<dbReference type="Proteomes" id="UP001151287">
    <property type="component" value="Unassembled WGS sequence"/>
</dbReference>
<dbReference type="SUPFAM" id="SSF52540">
    <property type="entry name" value="P-loop containing nucleoside triphosphate hydrolases"/>
    <property type="match status" value="1"/>
</dbReference>
<dbReference type="GO" id="GO:0043531">
    <property type="term" value="F:ADP binding"/>
    <property type="evidence" value="ECO:0007669"/>
    <property type="project" value="InterPro"/>
</dbReference>
<feature type="domain" description="Disease resistance N-terminal" evidence="7">
    <location>
        <begin position="5"/>
        <end position="91"/>
    </location>
</feature>